<sequence length="353" mass="39960">MRIAQIAPLAERVPPHRYGGTERIVHALTEELVRRGHSVTLFASGDSLTSAELVSVYPVSLREARVKDLYGLNIWTLLNIGLVYERQDAFDIIHDHNGYIGLPIANIAKTPTVITTHGPFTAENRRIFQMLHKPYIVTLSNAQMIPAPGIHYAGTVYNGLPMLEYPFSLENDGYLLYVGRICMDKGTHYAIEVARALRLPLVIAAKLEPTDRPYFHEHVEPFLSEQIRWVGEVTEEERNRLMSRALCFLHPVTWREPFGLTLIEAMACGCPVVAFNHGSSGEVVVHGKTGFVVRDSEEMIEAVINIDKINRADCREHAIKNFSVEKMTDNYESIYTKILEENKIPADSLFYKR</sequence>
<evidence type="ECO:0000259" key="1">
    <source>
        <dbReference type="Pfam" id="PF00534"/>
    </source>
</evidence>
<protein>
    <recommendedName>
        <fullName evidence="5">Glycosyl transferase</fullName>
    </recommendedName>
</protein>
<name>A0A1F6MB58_9BACT</name>
<organism evidence="3 4">
    <name type="scientific">Candidatus Magasanikbacteria bacterium RIFCSPHIGHO2_01_FULL_47_8</name>
    <dbReference type="NCBI Taxonomy" id="1798673"/>
    <lineage>
        <taxon>Bacteria</taxon>
        <taxon>Candidatus Magasanikiibacteriota</taxon>
    </lineage>
</organism>
<evidence type="ECO:0000259" key="2">
    <source>
        <dbReference type="Pfam" id="PF13439"/>
    </source>
</evidence>
<dbReference type="SUPFAM" id="SSF53756">
    <property type="entry name" value="UDP-Glycosyltransferase/glycogen phosphorylase"/>
    <property type="match status" value="1"/>
</dbReference>
<evidence type="ECO:0000313" key="3">
    <source>
        <dbReference type="EMBL" id="OGH68849.1"/>
    </source>
</evidence>
<dbReference type="Pfam" id="PF00534">
    <property type="entry name" value="Glycos_transf_1"/>
    <property type="match status" value="1"/>
</dbReference>
<gene>
    <name evidence="3" type="ORF">A2754_03320</name>
</gene>
<proteinExistence type="predicted"/>
<evidence type="ECO:0008006" key="5">
    <source>
        <dbReference type="Google" id="ProtNLM"/>
    </source>
</evidence>
<reference evidence="3 4" key="1">
    <citation type="journal article" date="2016" name="Nat. Commun.">
        <title>Thousands of microbial genomes shed light on interconnected biogeochemical processes in an aquifer system.</title>
        <authorList>
            <person name="Anantharaman K."/>
            <person name="Brown C.T."/>
            <person name="Hug L.A."/>
            <person name="Sharon I."/>
            <person name="Castelle C.J."/>
            <person name="Probst A.J."/>
            <person name="Thomas B.C."/>
            <person name="Singh A."/>
            <person name="Wilkins M.J."/>
            <person name="Karaoz U."/>
            <person name="Brodie E.L."/>
            <person name="Williams K.H."/>
            <person name="Hubbard S.S."/>
            <person name="Banfield J.F."/>
        </authorList>
    </citation>
    <scope>NUCLEOTIDE SEQUENCE [LARGE SCALE GENOMIC DNA]</scope>
</reference>
<dbReference type="GO" id="GO:0016757">
    <property type="term" value="F:glycosyltransferase activity"/>
    <property type="evidence" value="ECO:0007669"/>
    <property type="project" value="InterPro"/>
</dbReference>
<feature type="domain" description="Glycosyltransferase subfamily 4-like N-terminal" evidence="2">
    <location>
        <begin position="18"/>
        <end position="128"/>
    </location>
</feature>
<comment type="caution">
    <text evidence="3">The sequence shown here is derived from an EMBL/GenBank/DDBJ whole genome shotgun (WGS) entry which is preliminary data.</text>
</comment>
<dbReference type="CDD" id="cd03802">
    <property type="entry name" value="GT4_AviGT4-like"/>
    <property type="match status" value="1"/>
</dbReference>
<dbReference type="InterPro" id="IPR028098">
    <property type="entry name" value="Glyco_trans_4-like_N"/>
</dbReference>
<evidence type="ECO:0000313" key="4">
    <source>
        <dbReference type="Proteomes" id="UP000177953"/>
    </source>
</evidence>
<dbReference type="AlphaFoldDB" id="A0A1F6MB58"/>
<dbReference type="PANTHER" id="PTHR12526:SF595">
    <property type="entry name" value="BLL5217 PROTEIN"/>
    <property type="match status" value="1"/>
</dbReference>
<feature type="domain" description="Glycosyl transferase family 1" evidence="1">
    <location>
        <begin position="170"/>
        <end position="306"/>
    </location>
</feature>
<dbReference type="Gene3D" id="3.40.50.2000">
    <property type="entry name" value="Glycogen Phosphorylase B"/>
    <property type="match status" value="2"/>
</dbReference>
<dbReference type="PANTHER" id="PTHR12526">
    <property type="entry name" value="GLYCOSYLTRANSFERASE"/>
    <property type="match status" value="1"/>
</dbReference>
<dbReference type="EMBL" id="MFPU01000078">
    <property type="protein sequence ID" value="OGH68849.1"/>
    <property type="molecule type" value="Genomic_DNA"/>
</dbReference>
<dbReference type="Pfam" id="PF13439">
    <property type="entry name" value="Glyco_transf_4"/>
    <property type="match status" value="1"/>
</dbReference>
<dbReference type="Proteomes" id="UP000177953">
    <property type="component" value="Unassembled WGS sequence"/>
</dbReference>
<dbReference type="InterPro" id="IPR001296">
    <property type="entry name" value="Glyco_trans_1"/>
</dbReference>
<accession>A0A1F6MB58</accession>